<evidence type="ECO:0000256" key="1">
    <source>
        <dbReference type="ARBA" id="ARBA00022679"/>
    </source>
</evidence>
<evidence type="ECO:0000256" key="4">
    <source>
        <dbReference type="PIRNR" id="PIRNR000446"/>
    </source>
</evidence>
<dbReference type="SUPFAM" id="SSF55048">
    <property type="entry name" value="Probable ACP-binding domain of malonyl-CoA ACP transacylase"/>
    <property type="match status" value="1"/>
</dbReference>
<dbReference type="InterPro" id="IPR024925">
    <property type="entry name" value="Malonyl_CoA-ACP_transAc"/>
</dbReference>
<accession>A0A135L3T3</accession>
<feature type="domain" description="Malonyl-CoA:ACP transacylase (MAT)" evidence="6">
    <location>
        <begin position="7"/>
        <end position="301"/>
    </location>
</feature>
<reference evidence="7 8" key="1">
    <citation type="submission" date="2016-02" db="EMBL/GenBank/DDBJ databases">
        <title>Draft Genome for Tepidibacillus decaturensis nov. sp. Strain Z9, an Anaerobic, Moderately Thermophilic and Heterotrophic Bacterium from Deep Subsurface of the Illinois Basin, USA.</title>
        <authorList>
            <person name="Dong Y."/>
            <person name="Chang J.Y."/>
            <person name="Sanford R."/>
            <person name="Fouke B.W."/>
        </authorList>
    </citation>
    <scope>NUCLEOTIDE SEQUENCE [LARGE SCALE GENOMIC DNA]</scope>
    <source>
        <strain evidence="7 8">Z9</strain>
    </source>
</reference>
<keyword evidence="1 4" id="KW-0808">Transferase</keyword>
<evidence type="ECO:0000313" key="8">
    <source>
        <dbReference type="Proteomes" id="UP000070352"/>
    </source>
</evidence>
<dbReference type="SMART" id="SM00827">
    <property type="entry name" value="PKS_AT"/>
    <property type="match status" value="1"/>
</dbReference>
<dbReference type="EC" id="2.3.1.39" evidence="4"/>
<comment type="caution">
    <text evidence="7">The sequence shown here is derived from an EMBL/GenBank/DDBJ whole genome shotgun (WGS) entry which is preliminary data.</text>
</comment>
<dbReference type="GO" id="GO:0006633">
    <property type="term" value="P:fatty acid biosynthetic process"/>
    <property type="evidence" value="ECO:0007669"/>
    <property type="project" value="TreeGrafter"/>
</dbReference>
<dbReference type="FunFam" id="3.30.70.250:FF:000001">
    <property type="entry name" value="Malonyl CoA-acyl carrier protein transacylase"/>
    <property type="match status" value="1"/>
</dbReference>
<evidence type="ECO:0000259" key="6">
    <source>
        <dbReference type="SMART" id="SM00827"/>
    </source>
</evidence>
<dbReference type="PANTHER" id="PTHR42681:SF1">
    <property type="entry name" value="MALONYL-COA-ACYL CARRIER PROTEIN TRANSACYLASE, MITOCHONDRIAL"/>
    <property type="match status" value="1"/>
</dbReference>
<protein>
    <recommendedName>
        <fullName evidence="4">Malonyl CoA-acyl carrier protein transacylase</fullName>
        <ecNumber evidence="4">2.3.1.39</ecNumber>
    </recommendedName>
</protein>
<dbReference type="InterPro" id="IPR050858">
    <property type="entry name" value="Mal-CoA-ACP_Trans/PKS_FabD"/>
</dbReference>
<keyword evidence="8" id="KW-1185">Reference proteome</keyword>
<dbReference type="InterPro" id="IPR016036">
    <property type="entry name" value="Malonyl_transacylase_ACP-bd"/>
</dbReference>
<dbReference type="GO" id="GO:0004314">
    <property type="term" value="F:[acyl-carrier-protein] S-malonyltransferase activity"/>
    <property type="evidence" value="ECO:0007669"/>
    <property type="project" value="UniProtKB-EC"/>
</dbReference>
<dbReference type="InterPro" id="IPR016035">
    <property type="entry name" value="Acyl_Trfase/lysoPLipase"/>
</dbReference>
<dbReference type="RefSeq" id="WP_068724507.1">
    <property type="nucleotide sequence ID" value="NZ_LSKU01000001.1"/>
</dbReference>
<comment type="similarity">
    <text evidence="4">Belongs to the fabD family.</text>
</comment>
<dbReference type="GO" id="GO:0005829">
    <property type="term" value="C:cytosol"/>
    <property type="evidence" value="ECO:0007669"/>
    <property type="project" value="TreeGrafter"/>
</dbReference>
<evidence type="ECO:0000256" key="2">
    <source>
        <dbReference type="ARBA" id="ARBA00023315"/>
    </source>
</evidence>
<dbReference type="EMBL" id="LSKU01000001">
    <property type="protein sequence ID" value="KXG43694.1"/>
    <property type="molecule type" value="Genomic_DNA"/>
</dbReference>
<dbReference type="NCBIfam" id="TIGR00128">
    <property type="entry name" value="fabD"/>
    <property type="match status" value="1"/>
</dbReference>
<dbReference type="Proteomes" id="UP000070352">
    <property type="component" value="Unassembled WGS sequence"/>
</dbReference>
<dbReference type="OrthoDB" id="9805460at2"/>
<comment type="catalytic activity">
    <reaction evidence="3 4">
        <text>holo-[ACP] + malonyl-CoA = malonyl-[ACP] + CoA</text>
        <dbReference type="Rhea" id="RHEA:41792"/>
        <dbReference type="Rhea" id="RHEA-COMP:9623"/>
        <dbReference type="Rhea" id="RHEA-COMP:9685"/>
        <dbReference type="ChEBI" id="CHEBI:57287"/>
        <dbReference type="ChEBI" id="CHEBI:57384"/>
        <dbReference type="ChEBI" id="CHEBI:64479"/>
        <dbReference type="ChEBI" id="CHEBI:78449"/>
        <dbReference type="EC" id="2.3.1.39"/>
    </reaction>
</comment>
<dbReference type="Pfam" id="PF00698">
    <property type="entry name" value="Acyl_transf_1"/>
    <property type="match status" value="1"/>
</dbReference>
<name>A0A135L3T3_9BACI</name>
<dbReference type="PANTHER" id="PTHR42681">
    <property type="entry name" value="MALONYL-COA-ACYL CARRIER PROTEIN TRANSACYLASE, MITOCHONDRIAL"/>
    <property type="match status" value="1"/>
</dbReference>
<dbReference type="PIRSF" id="PIRSF000446">
    <property type="entry name" value="Mct"/>
    <property type="match status" value="1"/>
</dbReference>
<dbReference type="InterPro" id="IPR004410">
    <property type="entry name" value="Malonyl_CoA-ACP_transAc_FabD"/>
</dbReference>
<organism evidence="7 8">
    <name type="scientific">Tepidibacillus decaturensis</name>
    <dbReference type="NCBI Taxonomy" id="1413211"/>
    <lineage>
        <taxon>Bacteria</taxon>
        <taxon>Bacillati</taxon>
        <taxon>Bacillota</taxon>
        <taxon>Bacilli</taxon>
        <taxon>Bacillales</taxon>
        <taxon>Bacillaceae</taxon>
        <taxon>Tepidibacillus</taxon>
    </lineage>
</organism>
<evidence type="ECO:0000256" key="5">
    <source>
        <dbReference type="PIRSR" id="PIRSR000446-1"/>
    </source>
</evidence>
<evidence type="ECO:0000256" key="3">
    <source>
        <dbReference type="ARBA" id="ARBA00048462"/>
    </source>
</evidence>
<feature type="active site" evidence="5">
    <location>
        <position position="201"/>
    </location>
</feature>
<dbReference type="AlphaFoldDB" id="A0A135L3T3"/>
<gene>
    <name evidence="7" type="ORF">U473_06440</name>
</gene>
<evidence type="ECO:0000313" key="7">
    <source>
        <dbReference type="EMBL" id="KXG43694.1"/>
    </source>
</evidence>
<dbReference type="InterPro" id="IPR014043">
    <property type="entry name" value="Acyl_transferase_dom"/>
</dbReference>
<dbReference type="InterPro" id="IPR001227">
    <property type="entry name" value="Ac_transferase_dom_sf"/>
</dbReference>
<sequence length="311" mass="34277">MQKIAIIFPGQGSQYVGMGSEFYKEYPSARETFKQADEWLGYSLSGLMFNGPEEDLRLTVHTQPAILTASLAIWNVVKEMGVRPDFVAGHSLGEYSALTAAEGISFKDALQAVKKRGQWMEEAVPNGEGTMAAIMGMEKNELDQVCREITEKGHVVELANLNTPNQIVISGSKTGVEMASQEAKAKGARRVIPLAVSGPFHSRLMKPAKEKLQSYLNETKIVEPIVPVVMNVTGKPETNPVTIKHHLVEQVVSPVLWTDSIEWMIDQGIDTFVEVGPGKVLTGLVKKINNQIQTYSIEDITSFENFKNSLK</sequence>
<feature type="active site" evidence="5">
    <location>
        <position position="91"/>
    </location>
</feature>
<dbReference type="Gene3D" id="3.40.366.10">
    <property type="entry name" value="Malonyl-Coenzyme A Acyl Carrier Protein, domain 2"/>
    <property type="match status" value="1"/>
</dbReference>
<dbReference type="SUPFAM" id="SSF52151">
    <property type="entry name" value="FabD/lysophospholipase-like"/>
    <property type="match status" value="1"/>
</dbReference>
<dbReference type="STRING" id="1413211.U473_06440"/>
<dbReference type="Gene3D" id="3.30.70.250">
    <property type="entry name" value="Malonyl-CoA ACP transacylase, ACP-binding"/>
    <property type="match status" value="1"/>
</dbReference>
<proteinExistence type="inferred from homology"/>
<keyword evidence="2 4" id="KW-0012">Acyltransferase</keyword>